<dbReference type="SUPFAM" id="SSF56112">
    <property type="entry name" value="Protein kinase-like (PK-like)"/>
    <property type="match status" value="1"/>
</dbReference>
<dbReference type="InterPro" id="IPR008271">
    <property type="entry name" value="Ser/Thr_kinase_AS"/>
</dbReference>
<dbReference type="Gene3D" id="1.10.510.10">
    <property type="entry name" value="Transferase(Phosphotransferase) domain 1"/>
    <property type="match status" value="1"/>
</dbReference>
<feature type="compositionally biased region" description="Low complexity" evidence="1">
    <location>
        <begin position="22"/>
        <end position="35"/>
    </location>
</feature>
<dbReference type="InterPro" id="IPR011009">
    <property type="entry name" value="Kinase-like_dom_sf"/>
</dbReference>
<dbReference type="SMART" id="SM00220">
    <property type="entry name" value="S_TKc"/>
    <property type="match status" value="1"/>
</dbReference>
<evidence type="ECO:0000256" key="1">
    <source>
        <dbReference type="SAM" id="MobiDB-lite"/>
    </source>
</evidence>
<feature type="compositionally biased region" description="Low complexity" evidence="1">
    <location>
        <begin position="72"/>
        <end position="83"/>
    </location>
</feature>
<dbReference type="OrthoDB" id="4062651at2759"/>
<evidence type="ECO:0000259" key="2">
    <source>
        <dbReference type="PROSITE" id="PS50011"/>
    </source>
</evidence>
<comment type="caution">
    <text evidence="3">The sequence shown here is derived from an EMBL/GenBank/DDBJ whole genome shotgun (WGS) entry which is preliminary data.</text>
</comment>
<evidence type="ECO:0000313" key="3">
    <source>
        <dbReference type="EMBL" id="CAH2354504.1"/>
    </source>
</evidence>
<dbReference type="GO" id="GO:0005737">
    <property type="term" value="C:cytoplasm"/>
    <property type="evidence" value="ECO:0007669"/>
    <property type="project" value="TreeGrafter"/>
</dbReference>
<dbReference type="GO" id="GO:0010506">
    <property type="term" value="P:regulation of autophagy"/>
    <property type="evidence" value="ECO:0007669"/>
    <property type="project" value="InterPro"/>
</dbReference>
<dbReference type="PROSITE" id="PS50011">
    <property type="entry name" value="PROTEIN_KINASE_DOM"/>
    <property type="match status" value="1"/>
</dbReference>
<dbReference type="EMBL" id="CAKXYY010000017">
    <property type="protein sequence ID" value="CAH2354504.1"/>
    <property type="molecule type" value="Genomic_DNA"/>
</dbReference>
<proteinExistence type="predicted"/>
<dbReference type="PANTHER" id="PTHR24348">
    <property type="entry name" value="SERINE/THREONINE-PROTEIN KINASE UNC-51-RELATED"/>
    <property type="match status" value="1"/>
</dbReference>
<dbReference type="GO" id="GO:0004674">
    <property type="term" value="F:protein serine/threonine kinase activity"/>
    <property type="evidence" value="ECO:0007669"/>
    <property type="project" value="InterPro"/>
</dbReference>
<accession>A0A9P0QT49</accession>
<feature type="region of interest" description="Disordered" evidence="1">
    <location>
        <begin position="1"/>
        <end position="88"/>
    </location>
</feature>
<dbReference type="Pfam" id="PF00069">
    <property type="entry name" value="Pkinase"/>
    <property type="match status" value="1"/>
</dbReference>
<dbReference type="PANTHER" id="PTHR24348:SF68">
    <property type="entry name" value="SERINE_THREONINE-PROTEIN KINASE ATG1C"/>
    <property type="match status" value="1"/>
</dbReference>
<sequence length="459" mass="52128">MQKTKSRSRENSNGSGSGPLKTPTSSTYPISTSNSATNLSVRDSPHIMRRSSQTSTPTCPSPHIMSTPSYHSTPSNNNRSPSSKTYISSDNTTTYTRLSKPIFESNNGIIYKGLMKDKTPVVMKSWKSTSSSYELSIRNEYNNLKACQHKNIVEIFDLITEVEQEEEEDKADLVDQLDGLALESEGDTVSKKSSSTPPPRKTFYMVFPFYQRGDLLNYLSILRKNKITLSNTHKDCIFKQILKGVSYLHGKNIAHRDLKPENFLIDNTGTIKVADFGYSLDLENESSKLLLANNFNDIYCGTPSFKAPELFTIEKQLEDQCPETKINKIVHGIDFKALDCWSLGMVYLNISIMLIPWTTASPDNINYTKYQQNYPKEEKLFTSFIKSFDNNLQHRSMSNDNPALSCFKKLNYDCRAFILKLLNPQPSERITPSEVLKSKWLVSVYSNPKELIEIIEQIK</sequence>
<dbReference type="InterPro" id="IPR045269">
    <property type="entry name" value="Atg1-like"/>
</dbReference>
<dbReference type="InterPro" id="IPR000719">
    <property type="entry name" value="Prot_kinase_dom"/>
</dbReference>
<dbReference type="AlphaFoldDB" id="A0A9P0QT49"/>
<keyword evidence="4" id="KW-1185">Reference proteome</keyword>
<protein>
    <recommendedName>
        <fullName evidence="2">Protein kinase domain-containing protein</fullName>
    </recommendedName>
</protein>
<reference evidence="3" key="1">
    <citation type="submission" date="2022-03" db="EMBL/GenBank/DDBJ databases">
        <authorList>
            <person name="Legras J.-L."/>
            <person name="Devillers H."/>
            <person name="Grondin C."/>
        </authorList>
    </citation>
    <scope>NUCLEOTIDE SEQUENCE</scope>
    <source>
        <strain evidence="3">CLIB 1423</strain>
    </source>
</reference>
<dbReference type="PROSITE" id="PS00108">
    <property type="entry name" value="PROTEIN_KINASE_ST"/>
    <property type="match status" value="1"/>
</dbReference>
<dbReference type="GO" id="GO:0005524">
    <property type="term" value="F:ATP binding"/>
    <property type="evidence" value="ECO:0007669"/>
    <property type="project" value="InterPro"/>
</dbReference>
<name>A0A9P0QT49_9ASCO</name>
<feature type="domain" description="Protein kinase" evidence="2">
    <location>
        <begin position="96"/>
        <end position="441"/>
    </location>
</feature>
<evidence type="ECO:0000313" key="4">
    <source>
        <dbReference type="Proteomes" id="UP000837801"/>
    </source>
</evidence>
<dbReference type="Gene3D" id="3.30.200.20">
    <property type="entry name" value="Phosphorylase Kinase, domain 1"/>
    <property type="match status" value="1"/>
</dbReference>
<feature type="compositionally biased region" description="Low complexity" evidence="1">
    <location>
        <begin position="51"/>
        <end position="62"/>
    </location>
</feature>
<organism evidence="3 4">
    <name type="scientific">[Candida] railenensis</name>
    <dbReference type="NCBI Taxonomy" id="45579"/>
    <lineage>
        <taxon>Eukaryota</taxon>
        <taxon>Fungi</taxon>
        <taxon>Dikarya</taxon>
        <taxon>Ascomycota</taxon>
        <taxon>Saccharomycotina</taxon>
        <taxon>Pichiomycetes</taxon>
        <taxon>Debaryomycetaceae</taxon>
        <taxon>Kurtzmaniella</taxon>
    </lineage>
</organism>
<gene>
    <name evidence="3" type="ORF">CLIB1423_17S00650</name>
</gene>
<dbReference type="Proteomes" id="UP000837801">
    <property type="component" value="Unassembled WGS sequence"/>
</dbReference>